<comment type="caution">
    <text evidence="8">The sequence shown here is derived from an EMBL/GenBank/DDBJ whole genome shotgun (WGS) entry which is preliminary data.</text>
</comment>
<dbReference type="Proteomes" id="UP000519023">
    <property type="component" value="Unassembled WGS sequence"/>
</dbReference>
<sequence>MTFSFKQAIAALSLGAMTLTGIAATPAFAQPGQNNRERRDDRRDNRQDQREDRREVRQDRREVRRDVRQDRRDVRRDVRQDRNDLRQDRRVDNGRNDYRRPGRPVYSYDWNRPDPRYGRSYRPDRYYRTGYAPIRVDRRTRIYRGNDNRYYCRRSDGTTGLIVGAALGGLLGNQLAQGQSNILGTLIGGGAGALLGREIDRGGVNCR</sequence>
<dbReference type="InterPro" id="IPR008816">
    <property type="entry name" value="Gly_zipper_2TM_dom"/>
</dbReference>
<dbReference type="GO" id="GO:0009279">
    <property type="term" value="C:cell outer membrane"/>
    <property type="evidence" value="ECO:0007669"/>
    <property type="project" value="UniProtKB-SubCell"/>
</dbReference>
<feature type="chain" id="PRO_5031549051" description="17 kDa surface antigen" evidence="6">
    <location>
        <begin position="30"/>
        <end position="207"/>
    </location>
</feature>
<evidence type="ECO:0000256" key="1">
    <source>
        <dbReference type="ARBA" id="ARBA00004459"/>
    </source>
</evidence>
<dbReference type="RefSeq" id="WP_169572947.1">
    <property type="nucleotide sequence ID" value="NZ_JABBFV010000006.1"/>
</dbReference>
<feature type="signal peptide" evidence="6">
    <location>
        <begin position="1"/>
        <end position="29"/>
    </location>
</feature>
<comment type="similarity">
    <text evidence="2">Belongs to the rickettsiale 17 kDa surface antigen family.</text>
</comment>
<feature type="region of interest" description="Disordered" evidence="5">
    <location>
        <begin position="26"/>
        <end position="109"/>
    </location>
</feature>
<feature type="domain" description="Glycine zipper 2TM" evidence="7">
    <location>
        <begin position="160"/>
        <end position="199"/>
    </location>
</feature>
<evidence type="ECO:0000313" key="8">
    <source>
        <dbReference type="EMBL" id="NML10563.1"/>
    </source>
</evidence>
<comment type="subcellular location">
    <subcellularLocation>
        <location evidence="1">Cell outer membrane</location>
        <topology evidence="1">Lipid-anchor</topology>
    </subcellularLocation>
</comment>
<evidence type="ECO:0000259" key="7">
    <source>
        <dbReference type="Pfam" id="PF05433"/>
    </source>
</evidence>
<dbReference type="EMBL" id="JABBFV010000006">
    <property type="protein sequence ID" value="NML10563.1"/>
    <property type="molecule type" value="Genomic_DNA"/>
</dbReference>
<keyword evidence="6" id="KW-0732">Signal</keyword>
<protein>
    <recommendedName>
        <fullName evidence="3">17 kDa surface antigen</fullName>
    </recommendedName>
</protein>
<evidence type="ECO:0000256" key="5">
    <source>
        <dbReference type="SAM" id="MobiDB-lite"/>
    </source>
</evidence>
<proteinExistence type="inferred from homology"/>
<keyword evidence="9" id="KW-1185">Reference proteome</keyword>
<accession>A0A7X9WVF3</accession>
<evidence type="ECO:0000256" key="3">
    <source>
        <dbReference type="ARBA" id="ARBA00015281"/>
    </source>
</evidence>
<organism evidence="8 9">
    <name type="scientific">Sphingobium psychrophilum</name>
    <dbReference type="NCBI Taxonomy" id="2728834"/>
    <lineage>
        <taxon>Bacteria</taxon>
        <taxon>Pseudomonadati</taxon>
        <taxon>Pseudomonadota</taxon>
        <taxon>Alphaproteobacteria</taxon>
        <taxon>Sphingomonadales</taxon>
        <taxon>Sphingomonadaceae</taxon>
        <taxon>Sphingobium</taxon>
    </lineage>
</organism>
<reference evidence="8 9" key="1">
    <citation type="submission" date="2020-04" db="EMBL/GenBank/DDBJ databases">
        <title>Sphingobium sp. AR-3-1 isolated from Arctic soil.</title>
        <authorList>
            <person name="Dahal R.H."/>
            <person name="Chaudhary D.K."/>
        </authorList>
    </citation>
    <scope>NUCLEOTIDE SEQUENCE [LARGE SCALE GENOMIC DNA]</scope>
    <source>
        <strain evidence="8 9">AR-3-1</strain>
    </source>
</reference>
<gene>
    <name evidence="8" type="ORF">HHL08_10440</name>
</gene>
<dbReference type="AlphaFoldDB" id="A0A7X9WVF3"/>
<dbReference type="Pfam" id="PF05433">
    <property type="entry name" value="Rick_17kDa_Anti"/>
    <property type="match status" value="1"/>
</dbReference>
<evidence type="ECO:0000313" key="9">
    <source>
        <dbReference type="Proteomes" id="UP000519023"/>
    </source>
</evidence>
<evidence type="ECO:0000256" key="6">
    <source>
        <dbReference type="SAM" id="SignalP"/>
    </source>
</evidence>
<evidence type="ECO:0000256" key="2">
    <source>
        <dbReference type="ARBA" id="ARBA00008681"/>
    </source>
</evidence>
<feature type="compositionally biased region" description="Basic and acidic residues" evidence="5">
    <location>
        <begin position="35"/>
        <end position="100"/>
    </location>
</feature>
<evidence type="ECO:0000256" key="4">
    <source>
        <dbReference type="ARBA" id="ARBA00023288"/>
    </source>
</evidence>
<keyword evidence="4" id="KW-0449">Lipoprotein</keyword>
<name>A0A7X9WVF3_9SPHN</name>